<dbReference type="EMBL" id="JAPMOU010000011">
    <property type="protein sequence ID" value="MDE1462423.1"/>
    <property type="molecule type" value="Genomic_DNA"/>
</dbReference>
<comment type="caution">
    <text evidence="1">The sequence shown here is derived from an EMBL/GenBank/DDBJ whole genome shotgun (WGS) entry which is preliminary data.</text>
</comment>
<protein>
    <submittedName>
        <fullName evidence="1">Uncharacterized protein</fullName>
    </submittedName>
</protein>
<sequence length="178" mass="20682">MTIDTSCVIDHCFNSSDLINLPNKLNSLFNDFEVQYHYGKKQGWEWKNCLADKELNDKNLLEMSVEGLVWIDGPMNISLTTYKNTLELNGLSWRRFENIKEQRNEFIYICNKVARFAGAEKMYFFLDSIDISSLCEAGEGLSSIENYFYTKQSNIPEIGLDDEQIDDELGVFFCYVEN</sequence>
<gene>
    <name evidence="1" type="ORF">ORQ98_10610</name>
</gene>
<organism evidence="1 2">
    <name type="scientific">Spartinivicinus poritis</name>
    <dbReference type="NCBI Taxonomy" id="2994640"/>
    <lineage>
        <taxon>Bacteria</taxon>
        <taxon>Pseudomonadati</taxon>
        <taxon>Pseudomonadota</taxon>
        <taxon>Gammaproteobacteria</taxon>
        <taxon>Oceanospirillales</taxon>
        <taxon>Zooshikellaceae</taxon>
        <taxon>Spartinivicinus</taxon>
    </lineage>
</organism>
<accession>A0ABT5U7S4</accession>
<dbReference type="Proteomes" id="UP001528823">
    <property type="component" value="Unassembled WGS sequence"/>
</dbReference>
<evidence type="ECO:0000313" key="1">
    <source>
        <dbReference type="EMBL" id="MDE1462423.1"/>
    </source>
</evidence>
<reference evidence="1 2" key="1">
    <citation type="submission" date="2022-11" db="EMBL/GenBank/DDBJ databases">
        <title>Spartinivicinus poritis sp. nov., isolated from scleractinian coral Porites lutea.</title>
        <authorList>
            <person name="Zhang G."/>
            <person name="Cai L."/>
            <person name="Wei Q."/>
        </authorList>
    </citation>
    <scope>NUCLEOTIDE SEQUENCE [LARGE SCALE GENOMIC DNA]</scope>
    <source>
        <strain evidence="1 2">A2-2</strain>
    </source>
</reference>
<keyword evidence="2" id="KW-1185">Reference proteome</keyword>
<proteinExistence type="predicted"/>
<name>A0ABT5U7S4_9GAMM</name>
<dbReference type="RefSeq" id="WP_274688778.1">
    <property type="nucleotide sequence ID" value="NZ_JAPMOU010000011.1"/>
</dbReference>
<evidence type="ECO:0000313" key="2">
    <source>
        <dbReference type="Proteomes" id="UP001528823"/>
    </source>
</evidence>